<evidence type="ECO:0000313" key="6">
    <source>
        <dbReference type="Proteomes" id="UP000192591"/>
    </source>
</evidence>
<dbReference type="RefSeq" id="WP_081193209.1">
    <property type="nucleotide sequence ID" value="NZ_MWIH01000006.1"/>
</dbReference>
<keyword evidence="4" id="KW-0143">Chaperone</keyword>
<organism evidence="5 6">
    <name type="scientific">Saccharomonospora piscinae</name>
    <dbReference type="NCBI Taxonomy" id="687388"/>
    <lineage>
        <taxon>Bacteria</taxon>
        <taxon>Bacillati</taxon>
        <taxon>Actinomycetota</taxon>
        <taxon>Actinomycetes</taxon>
        <taxon>Pseudonocardiales</taxon>
        <taxon>Pseudonocardiaceae</taxon>
        <taxon>Saccharomonospora</taxon>
    </lineage>
</organism>
<name>A0A1V9A1G9_SACPI</name>
<evidence type="ECO:0000256" key="2">
    <source>
        <dbReference type="ARBA" id="ARBA00006411"/>
    </source>
</evidence>
<keyword evidence="6" id="KW-1185">Reference proteome</keyword>
<gene>
    <name evidence="5" type="ORF">B1813_15965</name>
</gene>
<sequence length="231" mass="24728">MAAELTLHTVLDALSRIGCHTPHPVFAGGARYVPPSAAARVAAGTLDELAAAGLTRGERLTPEFEDVLHVLARPHTEYIAHTRSARAEHSALVAARGRSVVVAVRCDTRVRLDTATAHLLPDLLVDTLPGWDEPEEFEPFTVPAQRLLDGDAQEAHVLHDLLSRPEHGIGYLRVARQPDGGERVSAAGVVCYLDLDVGRVGLHRAGEHIAVFPGSPSRLASRVAALRATLD</sequence>
<dbReference type="Pfam" id="PF14011">
    <property type="entry name" value="ESX-1_EspG"/>
    <property type="match status" value="1"/>
</dbReference>
<protein>
    <submittedName>
        <fullName evidence="5">ESX secretion-associated protein EspG</fullName>
    </submittedName>
</protein>
<dbReference type="EMBL" id="MWIH01000006">
    <property type="protein sequence ID" value="OQO90995.1"/>
    <property type="molecule type" value="Genomic_DNA"/>
</dbReference>
<reference evidence="5 6" key="1">
    <citation type="submission" date="2017-02" db="EMBL/GenBank/DDBJ databases">
        <title>Draft genome of Saccharomonospora sp. 154.</title>
        <authorList>
            <person name="Alonso-Carmona G.S."/>
            <person name="De La Haba R."/>
            <person name="Vera-Gargallo B."/>
            <person name="Sandoval-Trujillo A.H."/>
            <person name="Ramirez-Duran N."/>
            <person name="Ventosa A."/>
        </authorList>
    </citation>
    <scope>NUCLEOTIDE SEQUENCE [LARGE SCALE GENOMIC DNA]</scope>
    <source>
        <strain evidence="5 6">LRS4.154</strain>
    </source>
</reference>
<comment type="caution">
    <text evidence="5">The sequence shown here is derived from an EMBL/GenBank/DDBJ whole genome shotgun (WGS) entry which is preliminary data.</text>
</comment>
<proteinExistence type="inferred from homology"/>
<evidence type="ECO:0000256" key="3">
    <source>
        <dbReference type="ARBA" id="ARBA00022490"/>
    </source>
</evidence>
<evidence type="ECO:0000256" key="1">
    <source>
        <dbReference type="ARBA" id="ARBA00004496"/>
    </source>
</evidence>
<accession>A0A1V9A1G9</accession>
<dbReference type="AlphaFoldDB" id="A0A1V9A1G9"/>
<keyword evidence="3" id="KW-0963">Cytoplasm</keyword>
<dbReference type="Proteomes" id="UP000192591">
    <property type="component" value="Unassembled WGS sequence"/>
</dbReference>
<evidence type="ECO:0000313" key="5">
    <source>
        <dbReference type="EMBL" id="OQO90995.1"/>
    </source>
</evidence>
<comment type="subcellular location">
    <subcellularLocation>
        <location evidence="1">Cytoplasm</location>
    </subcellularLocation>
</comment>
<comment type="similarity">
    <text evidence="2">Belongs to the EspG family.</text>
</comment>
<dbReference type="STRING" id="1962155.B1813_15965"/>
<evidence type="ECO:0000256" key="4">
    <source>
        <dbReference type="ARBA" id="ARBA00023186"/>
    </source>
</evidence>
<dbReference type="InterPro" id="IPR025734">
    <property type="entry name" value="EspG"/>
</dbReference>